<feature type="transmembrane region" description="Helical" evidence="3">
    <location>
        <begin position="138"/>
        <end position="160"/>
    </location>
</feature>
<evidence type="ECO:0000256" key="1">
    <source>
        <dbReference type="ARBA" id="ARBA00012528"/>
    </source>
</evidence>
<dbReference type="Pfam" id="PF20973">
    <property type="entry name" value="VUPS"/>
    <property type="match status" value="1"/>
</dbReference>
<sequence>MQYFTQLFFFLAEAAMVGLFIISLFQLRNKFGIATLYISLGVFQHMQTSLASFLYFELFPGVMVSPGSAVLFTAGLFAILLVYIEEGIEESRNLVYGLIFANITLSLFTLLIGIHPTGLPAAEMVEMSNAILVYQPRILFIGTLVLAFDVFLVILTYEYLGRYVQNLFIRIYASMAFVLILDSILFISLAFYDNPQYLTLLNSSLVGKLLMAALYSLMLYGYLSHKISLSLNRTDPDPEGESNISDTLSFLTYRQKYEQLRETSLRDPLTGLYNRGYLNECLPKEIAKAIRTQRPLAVLMVDIDHFKQVNDQFGHQEGDRILQFVAQVIAQSARDMDIACRFGGEEFTIILPDTDKISASVFAHRLQSNLFDSYQEVIDKLACEVTLTIGVCLVPSEAINMSEALRCADKRLYMGKVAGRNRVVVEDLEDGSETELDT</sequence>
<keyword evidence="3" id="KW-0472">Membrane</keyword>
<comment type="catalytic activity">
    <reaction evidence="2">
        <text>2 GTP = 3',3'-c-di-GMP + 2 diphosphate</text>
        <dbReference type="Rhea" id="RHEA:24898"/>
        <dbReference type="ChEBI" id="CHEBI:33019"/>
        <dbReference type="ChEBI" id="CHEBI:37565"/>
        <dbReference type="ChEBI" id="CHEBI:58805"/>
        <dbReference type="EC" id="2.7.7.65"/>
    </reaction>
</comment>
<dbReference type="RefSeq" id="WP_343856895.1">
    <property type="nucleotide sequence ID" value="NZ_BAAAFD010000002.1"/>
</dbReference>
<organism evidence="5 6">
    <name type="scientific">Aliiglaciecola litoralis</name>
    <dbReference type="NCBI Taxonomy" id="582857"/>
    <lineage>
        <taxon>Bacteria</taxon>
        <taxon>Pseudomonadati</taxon>
        <taxon>Pseudomonadota</taxon>
        <taxon>Gammaproteobacteria</taxon>
        <taxon>Alteromonadales</taxon>
        <taxon>Alteromonadaceae</taxon>
        <taxon>Aliiglaciecola</taxon>
    </lineage>
</organism>
<dbReference type="InterPro" id="IPR048533">
    <property type="entry name" value="VUPS"/>
</dbReference>
<dbReference type="InterPro" id="IPR050469">
    <property type="entry name" value="Diguanylate_Cyclase"/>
</dbReference>
<protein>
    <recommendedName>
        <fullName evidence="1">diguanylate cyclase</fullName>
        <ecNumber evidence="1">2.7.7.65</ecNumber>
    </recommendedName>
</protein>
<dbReference type="EMBL" id="BAAAFD010000002">
    <property type="protein sequence ID" value="GAA0854091.1"/>
    <property type="molecule type" value="Genomic_DNA"/>
</dbReference>
<keyword evidence="3" id="KW-1133">Transmembrane helix</keyword>
<dbReference type="PANTHER" id="PTHR45138:SF9">
    <property type="entry name" value="DIGUANYLATE CYCLASE DGCM-RELATED"/>
    <property type="match status" value="1"/>
</dbReference>
<feature type="transmembrane region" description="Helical" evidence="3">
    <location>
        <begin position="6"/>
        <end position="27"/>
    </location>
</feature>
<name>A0ABN1LDY6_9ALTE</name>
<evidence type="ECO:0000259" key="4">
    <source>
        <dbReference type="PROSITE" id="PS50887"/>
    </source>
</evidence>
<dbReference type="SMART" id="SM00267">
    <property type="entry name" value="GGDEF"/>
    <property type="match status" value="1"/>
</dbReference>
<dbReference type="InterPro" id="IPR043128">
    <property type="entry name" value="Rev_trsase/Diguanyl_cyclase"/>
</dbReference>
<dbReference type="PANTHER" id="PTHR45138">
    <property type="entry name" value="REGULATORY COMPONENTS OF SENSORY TRANSDUCTION SYSTEM"/>
    <property type="match status" value="1"/>
</dbReference>
<proteinExistence type="predicted"/>
<feature type="transmembrane region" description="Helical" evidence="3">
    <location>
        <begin position="172"/>
        <end position="192"/>
    </location>
</feature>
<evidence type="ECO:0000256" key="2">
    <source>
        <dbReference type="ARBA" id="ARBA00034247"/>
    </source>
</evidence>
<evidence type="ECO:0000313" key="5">
    <source>
        <dbReference type="EMBL" id="GAA0854091.1"/>
    </source>
</evidence>
<keyword evidence="3" id="KW-0812">Transmembrane</keyword>
<dbReference type="SUPFAM" id="SSF55073">
    <property type="entry name" value="Nucleotide cyclase"/>
    <property type="match status" value="1"/>
</dbReference>
<dbReference type="CDD" id="cd01949">
    <property type="entry name" value="GGDEF"/>
    <property type="match status" value="1"/>
</dbReference>
<gene>
    <name evidence="5" type="ORF">GCM10009114_08670</name>
</gene>
<evidence type="ECO:0000256" key="3">
    <source>
        <dbReference type="SAM" id="Phobius"/>
    </source>
</evidence>
<dbReference type="Proteomes" id="UP001500359">
    <property type="component" value="Unassembled WGS sequence"/>
</dbReference>
<feature type="transmembrane region" description="Helical" evidence="3">
    <location>
        <begin position="62"/>
        <end position="83"/>
    </location>
</feature>
<comment type="caution">
    <text evidence="5">The sequence shown here is derived from an EMBL/GenBank/DDBJ whole genome shotgun (WGS) entry which is preliminary data.</text>
</comment>
<dbReference type="EC" id="2.7.7.65" evidence="1"/>
<reference evidence="5 6" key="1">
    <citation type="journal article" date="2019" name="Int. J. Syst. Evol. Microbiol.">
        <title>The Global Catalogue of Microorganisms (GCM) 10K type strain sequencing project: providing services to taxonomists for standard genome sequencing and annotation.</title>
        <authorList>
            <consortium name="The Broad Institute Genomics Platform"/>
            <consortium name="The Broad Institute Genome Sequencing Center for Infectious Disease"/>
            <person name="Wu L."/>
            <person name="Ma J."/>
        </authorList>
    </citation>
    <scope>NUCLEOTIDE SEQUENCE [LARGE SCALE GENOMIC DNA]</scope>
    <source>
        <strain evidence="5 6">JCM 15896</strain>
    </source>
</reference>
<feature type="transmembrane region" description="Helical" evidence="3">
    <location>
        <begin position="204"/>
        <end position="223"/>
    </location>
</feature>
<dbReference type="InterPro" id="IPR029787">
    <property type="entry name" value="Nucleotide_cyclase"/>
</dbReference>
<dbReference type="Gene3D" id="3.30.70.270">
    <property type="match status" value="1"/>
</dbReference>
<keyword evidence="6" id="KW-1185">Reference proteome</keyword>
<dbReference type="PROSITE" id="PS50887">
    <property type="entry name" value="GGDEF"/>
    <property type="match status" value="1"/>
</dbReference>
<dbReference type="NCBIfam" id="TIGR00254">
    <property type="entry name" value="GGDEF"/>
    <property type="match status" value="1"/>
</dbReference>
<evidence type="ECO:0000313" key="6">
    <source>
        <dbReference type="Proteomes" id="UP001500359"/>
    </source>
</evidence>
<accession>A0ABN1LDY6</accession>
<feature type="transmembrane region" description="Helical" evidence="3">
    <location>
        <begin position="95"/>
        <end position="118"/>
    </location>
</feature>
<dbReference type="Pfam" id="PF00990">
    <property type="entry name" value="GGDEF"/>
    <property type="match status" value="1"/>
</dbReference>
<dbReference type="InterPro" id="IPR000160">
    <property type="entry name" value="GGDEF_dom"/>
</dbReference>
<feature type="domain" description="GGDEF" evidence="4">
    <location>
        <begin position="294"/>
        <end position="428"/>
    </location>
</feature>